<gene>
    <name evidence="1" type="primary">cph2_5</name>
    <name evidence="1" type="ORF">WYH_01080</name>
</gene>
<dbReference type="CDD" id="cd01948">
    <property type="entry name" value="EAL"/>
    <property type="match status" value="1"/>
</dbReference>
<organism evidence="1 2">
    <name type="scientific">Croceibacterium atlanticum</name>
    <dbReference type="NCBI Taxonomy" id="1267766"/>
    <lineage>
        <taxon>Bacteria</taxon>
        <taxon>Pseudomonadati</taxon>
        <taxon>Pseudomonadota</taxon>
        <taxon>Alphaproteobacteria</taxon>
        <taxon>Sphingomonadales</taxon>
        <taxon>Erythrobacteraceae</taxon>
        <taxon>Croceibacterium</taxon>
    </lineage>
</organism>
<evidence type="ECO:0000313" key="1">
    <source>
        <dbReference type="EMBL" id="AKH42127.1"/>
    </source>
</evidence>
<dbReference type="SUPFAM" id="SSF141868">
    <property type="entry name" value="EAL domain-like"/>
    <property type="match status" value="1"/>
</dbReference>
<dbReference type="Gene3D" id="3.20.20.450">
    <property type="entry name" value="EAL domain"/>
    <property type="match status" value="1"/>
</dbReference>
<dbReference type="GO" id="GO:0071111">
    <property type="term" value="F:cyclic-guanylate-specific phosphodiesterase activity"/>
    <property type="evidence" value="ECO:0007669"/>
    <property type="project" value="InterPro"/>
</dbReference>
<dbReference type="SMART" id="SM00052">
    <property type="entry name" value="EAL"/>
    <property type="match status" value="1"/>
</dbReference>
<dbReference type="Proteomes" id="UP000034392">
    <property type="component" value="Chromosome"/>
</dbReference>
<keyword evidence="2" id="KW-1185">Reference proteome</keyword>
<sequence>MAEETGLISALGDHVLSEACEVAREWPHLTIAINLSPVQFCDEDFAERACRLVREAGIDPSQIEFEVTEGVVLDQNELVRGALRRFRKAGFRIALDDFGTGYSSLSCLRNFDVDRIKIDKSFTQGLGQSLESSAIITAVITLGHAMGLQVTAEGVETSGQHEYLRSAGCNMLQGYLFSKAVPASELRQSIERYKQGRAA</sequence>
<dbReference type="InterPro" id="IPR035919">
    <property type="entry name" value="EAL_sf"/>
</dbReference>
<dbReference type="PROSITE" id="PS50883">
    <property type="entry name" value="EAL"/>
    <property type="match status" value="1"/>
</dbReference>
<dbReference type="PATRIC" id="fig|1267766.3.peg.1086"/>
<proteinExistence type="predicted"/>
<dbReference type="InterPro" id="IPR001633">
    <property type="entry name" value="EAL_dom"/>
</dbReference>
<accession>A0A0F7KS76</accession>
<evidence type="ECO:0000313" key="2">
    <source>
        <dbReference type="Proteomes" id="UP000034392"/>
    </source>
</evidence>
<dbReference type="AlphaFoldDB" id="A0A0F7KS76"/>
<dbReference type="PANTHER" id="PTHR33121:SF70">
    <property type="entry name" value="SIGNALING PROTEIN YKOW"/>
    <property type="match status" value="1"/>
</dbReference>
<name>A0A0F7KS76_9SPHN</name>
<reference evidence="1" key="1">
    <citation type="submission" date="2015-05" db="EMBL/GenBank/DDBJ databases">
        <title>The complete genome of Altererythrobacter atlanticus strain 26DY36.</title>
        <authorList>
            <person name="Wu Y.-H."/>
            <person name="Cheng H."/>
            <person name="Wu X.-W."/>
        </authorList>
    </citation>
    <scope>NUCLEOTIDE SEQUENCE [LARGE SCALE GENOMIC DNA]</scope>
    <source>
        <strain evidence="1">26DY36</strain>
    </source>
</reference>
<dbReference type="STRING" id="1267766.WYH_01080"/>
<dbReference type="InterPro" id="IPR050706">
    <property type="entry name" value="Cyclic-di-GMP_PDE-like"/>
</dbReference>
<dbReference type="EMBL" id="CP011452">
    <property type="protein sequence ID" value="AKH42127.1"/>
    <property type="molecule type" value="Genomic_DNA"/>
</dbReference>
<dbReference type="PANTHER" id="PTHR33121">
    <property type="entry name" value="CYCLIC DI-GMP PHOSPHODIESTERASE PDEF"/>
    <property type="match status" value="1"/>
</dbReference>
<dbReference type="KEGG" id="aay:WYH_01080"/>
<protein>
    <submittedName>
        <fullName evidence="1">Phytochrome-like protein cph2</fullName>
    </submittedName>
</protein>
<dbReference type="Pfam" id="PF00563">
    <property type="entry name" value="EAL"/>
    <property type="match status" value="1"/>
</dbReference>